<accession>A0ABR7ZVA2</accession>
<evidence type="ECO:0000256" key="8">
    <source>
        <dbReference type="ARBA" id="ARBA00022801"/>
    </source>
</evidence>
<evidence type="ECO:0000313" key="14">
    <source>
        <dbReference type="Proteomes" id="UP000642094"/>
    </source>
</evidence>
<dbReference type="Gene3D" id="3.30.1130.10">
    <property type="match status" value="1"/>
</dbReference>
<dbReference type="EC" id="3.1.26.4" evidence="4 10"/>
<evidence type="ECO:0000256" key="11">
    <source>
        <dbReference type="RuleBase" id="RU362079"/>
    </source>
</evidence>
<dbReference type="NCBIfam" id="TIGR00526">
    <property type="entry name" value="folB_dom"/>
    <property type="match status" value="1"/>
</dbReference>
<keyword evidence="5 10" id="KW-0540">Nuclease</keyword>
<comment type="function">
    <text evidence="10">Endonuclease that specifically degrades the RNA of RNA-DNA hybrids.</text>
</comment>
<dbReference type="PANTHER" id="PTHR10642">
    <property type="entry name" value="RIBONUCLEASE H1"/>
    <property type="match status" value="1"/>
</dbReference>
<dbReference type="GO" id="GO:0004523">
    <property type="term" value="F:RNA-DNA hybrid ribonuclease activity"/>
    <property type="evidence" value="ECO:0007669"/>
    <property type="project" value="UniProtKB-EC"/>
</dbReference>
<feature type="binding site" evidence="10">
    <location>
        <position position="288"/>
    </location>
    <ligand>
        <name>Mg(2+)</name>
        <dbReference type="ChEBI" id="CHEBI:18420"/>
        <label>2</label>
    </ligand>
</feature>
<dbReference type="Pfam" id="PF00075">
    <property type="entry name" value="RNase_H"/>
    <property type="match status" value="1"/>
</dbReference>
<dbReference type="Pfam" id="PF02152">
    <property type="entry name" value="FolB"/>
    <property type="match status" value="1"/>
</dbReference>
<dbReference type="SUPFAM" id="SSF55620">
    <property type="entry name" value="Tetrahydrobiopterin biosynthesis enzymes-like"/>
    <property type="match status" value="1"/>
</dbReference>
<comment type="subcellular location">
    <subcellularLocation>
        <location evidence="10">Cytoplasm</location>
    </subcellularLocation>
</comment>
<dbReference type="CDD" id="cd00534">
    <property type="entry name" value="DHNA_DHNTPE"/>
    <property type="match status" value="1"/>
</dbReference>
<feature type="binding site" evidence="10">
    <location>
        <position position="200"/>
    </location>
    <ligand>
        <name>Mg(2+)</name>
        <dbReference type="ChEBI" id="CHEBI:18420"/>
        <label>1</label>
    </ligand>
</feature>
<reference evidence="13 14" key="1">
    <citation type="journal article" date="2020" name="ISME J.">
        <title>Comparative genomics reveals insights into cyanobacterial evolution and habitat adaptation.</title>
        <authorList>
            <person name="Chen M.Y."/>
            <person name="Teng W.K."/>
            <person name="Zhao L."/>
            <person name="Hu C.X."/>
            <person name="Zhou Y.K."/>
            <person name="Han B.P."/>
            <person name="Song L.R."/>
            <person name="Shu W.S."/>
        </authorList>
    </citation>
    <scope>NUCLEOTIDE SEQUENCE [LARGE SCALE GENOMIC DNA]</scope>
    <source>
        <strain evidence="13 14">FACHB-723</strain>
    </source>
</reference>
<comment type="similarity">
    <text evidence="2 10">Belongs to the RNase H family.</text>
</comment>
<comment type="subunit">
    <text evidence="3 10">Monomer.</text>
</comment>
<dbReference type="PANTHER" id="PTHR10642:SF26">
    <property type="entry name" value="RIBONUCLEASE H1"/>
    <property type="match status" value="1"/>
</dbReference>
<comment type="caution">
    <text evidence="13">The sequence shown here is derived from an EMBL/GenBank/DDBJ whole genome shotgun (WGS) entry which is preliminary data.</text>
</comment>
<feature type="binding site" evidence="10">
    <location>
        <position position="161"/>
    </location>
    <ligand>
        <name>Mg(2+)</name>
        <dbReference type="ChEBI" id="CHEBI:18420"/>
        <label>2</label>
    </ligand>
</feature>
<protein>
    <recommendedName>
        <fullName evidence="4 10">Ribonuclease H</fullName>
        <shortName evidence="10">RNase H</shortName>
        <ecNumber evidence="4 10">3.1.26.4</ecNumber>
    </recommendedName>
</protein>
<keyword evidence="8 10" id="KW-0378">Hydrolase</keyword>
<evidence type="ECO:0000256" key="1">
    <source>
        <dbReference type="ARBA" id="ARBA00000077"/>
    </source>
</evidence>
<gene>
    <name evidence="10 13" type="primary">rnhA</name>
    <name evidence="13" type="ORF">H6F41_07055</name>
</gene>
<dbReference type="InterPro" id="IPR022892">
    <property type="entry name" value="RNaseHI"/>
</dbReference>
<dbReference type="SUPFAM" id="SSF53098">
    <property type="entry name" value="Ribonuclease H-like"/>
    <property type="match status" value="1"/>
</dbReference>
<comment type="similarity">
    <text evidence="11">Belongs to the DHNA family.</text>
</comment>
<keyword evidence="11" id="KW-0289">Folate biosynthesis</keyword>
<dbReference type="InterPro" id="IPR006156">
    <property type="entry name" value="Dihydroneopterin_aldolase"/>
</dbReference>
<comment type="catalytic activity">
    <reaction evidence="11">
        <text>7,8-dihydroneopterin = 6-hydroxymethyl-7,8-dihydropterin + glycolaldehyde</text>
        <dbReference type="Rhea" id="RHEA:10540"/>
        <dbReference type="ChEBI" id="CHEBI:17001"/>
        <dbReference type="ChEBI" id="CHEBI:17071"/>
        <dbReference type="ChEBI" id="CHEBI:44841"/>
        <dbReference type="EC" id="4.1.2.25"/>
    </reaction>
</comment>
<proteinExistence type="inferred from homology"/>
<evidence type="ECO:0000313" key="13">
    <source>
        <dbReference type="EMBL" id="MBD2187896.1"/>
    </source>
</evidence>
<feature type="binding site" evidence="10">
    <location>
        <position position="161"/>
    </location>
    <ligand>
        <name>Mg(2+)</name>
        <dbReference type="ChEBI" id="CHEBI:18420"/>
        <label>1</label>
    </ligand>
</feature>
<keyword evidence="14" id="KW-1185">Reference proteome</keyword>
<feature type="domain" description="RNase H type-1" evidence="12">
    <location>
        <begin position="152"/>
        <end position="296"/>
    </location>
</feature>
<feature type="binding site" evidence="10">
    <location>
        <position position="225"/>
    </location>
    <ligand>
        <name>Mg(2+)</name>
        <dbReference type="ChEBI" id="CHEBI:18420"/>
        <label>1</label>
    </ligand>
</feature>
<evidence type="ECO:0000256" key="6">
    <source>
        <dbReference type="ARBA" id="ARBA00022723"/>
    </source>
</evidence>
<dbReference type="Proteomes" id="UP000642094">
    <property type="component" value="Unassembled WGS sequence"/>
</dbReference>
<comment type="pathway">
    <text evidence="11">Cofactor biosynthesis; tetrahydrofolate biosynthesis; 2-amino-4-hydroxy-6-hydroxymethyl-7,8-dihydropteridine diphosphate from 7,8-dihydroneopterin triphosphate: step 3/4.</text>
</comment>
<dbReference type="PROSITE" id="PS50879">
    <property type="entry name" value="RNASE_H_1"/>
    <property type="match status" value="1"/>
</dbReference>
<evidence type="ECO:0000256" key="7">
    <source>
        <dbReference type="ARBA" id="ARBA00022759"/>
    </source>
</evidence>
<evidence type="ECO:0000256" key="10">
    <source>
        <dbReference type="HAMAP-Rule" id="MF_00042"/>
    </source>
</evidence>
<comment type="function">
    <text evidence="11">Catalyzes the conversion of 7,8-dihydroneopterin to 6-hydroxymethyl-7,8-dihydropterin.</text>
</comment>
<name>A0ABR7ZVA2_9CYAN</name>
<organism evidence="13 14">
    <name type="scientific">Pseudanabaena mucicola FACHB-723</name>
    <dbReference type="NCBI Taxonomy" id="2692860"/>
    <lineage>
        <taxon>Bacteria</taxon>
        <taxon>Bacillati</taxon>
        <taxon>Cyanobacteriota</taxon>
        <taxon>Cyanophyceae</taxon>
        <taxon>Pseudanabaenales</taxon>
        <taxon>Pseudanabaenaceae</taxon>
        <taxon>Pseudanabaena</taxon>
    </lineage>
</organism>
<dbReference type="NCBIfam" id="NF001236">
    <property type="entry name" value="PRK00203.1"/>
    <property type="match status" value="1"/>
</dbReference>
<keyword evidence="9 10" id="KW-0460">Magnesium</keyword>
<evidence type="ECO:0000256" key="2">
    <source>
        <dbReference type="ARBA" id="ARBA00005300"/>
    </source>
</evidence>
<keyword evidence="10" id="KW-0963">Cytoplasm</keyword>
<keyword evidence="6 10" id="KW-0479">Metal-binding</keyword>
<dbReference type="InterPro" id="IPR006157">
    <property type="entry name" value="FolB_dom"/>
</dbReference>
<dbReference type="NCBIfam" id="TIGR00525">
    <property type="entry name" value="folB"/>
    <property type="match status" value="1"/>
</dbReference>
<dbReference type="InterPro" id="IPR002156">
    <property type="entry name" value="RNaseH_domain"/>
</dbReference>
<comment type="cofactor">
    <cofactor evidence="10">
        <name>Mg(2+)</name>
        <dbReference type="ChEBI" id="CHEBI:18420"/>
    </cofactor>
    <text evidence="10">Binds 1 Mg(2+) ion per subunit. May bind a second metal ion at a regulatory site, or after substrate binding.</text>
</comment>
<evidence type="ECO:0000256" key="4">
    <source>
        <dbReference type="ARBA" id="ARBA00012180"/>
    </source>
</evidence>
<dbReference type="EMBL" id="JACJQB010000009">
    <property type="protein sequence ID" value="MBD2187896.1"/>
    <property type="molecule type" value="Genomic_DNA"/>
</dbReference>
<dbReference type="RefSeq" id="WP_190402757.1">
    <property type="nucleotide sequence ID" value="NZ_JACJQB010000009.1"/>
</dbReference>
<keyword evidence="7 10" id="KW-0255">Endonuclease</keyword>
<evidence type="ECO:0000256" key="9">
    <source>
        <dbReference type="ARBA" id="ARBA00022842"/>
    </source>
</evidence>
<dbReference type="HAMAP" id="MF_00042">
    <property type="entry name" value="RNase_H"/>
    <property type="match status" value="1"/>
</dbReference>
<sequence>MTSKIYLKGVRAYGYIGYLPEENVLGQWFEVDATLWVDFEKSTINDDIDDTVNYISCICKIENLIQTQKFKLIERLVGAIADSLLEDTKIEQVLVKVIKHPPIPHFQGSVAVEILRSRSQFVLPPTETKLESIAPLPIVNPDSQKTVTTSSSSKIISIHTDGACSKNPGPGGWGVVVHFDDGSTKELGGGIRETTNNQMELQGAIAALDFLSAHKQSSPVDLYTDSKYVLDGITKWIKGWKKNGWKTKDNKPVKNQEFWQQLDALNSSNIRWHWVEGHSGDPDNERCDAIARSYTAKYA</sequence>
<dbReference type="InterPro" id="IPR043133">
    <property type="entry name" value="GTP-CH-I_C/QueF"/>
</dbReference>
<dbReference type="InterPro" id="IPR012337">
    <property type="entry name" value="RNaseH-like_sf"/>
</dbReference>
<evidence type="ECO:0000256" key="5">
    <source>
        <dbReference type="ARBA" id="ARBA00022722"/>
    </source>
</evidence>
<evidence type="ECO:0000256" key="3">
    <source>
        <dbReference type="ARBA" id="ARBA00011245"/>
    </source>
</evidence>
<dbReference type="InterPro" id="IPR036397">
    <property type="entry name" value="RNaseH_sf"/>
</dbReference>
<keyword evidence="11" id="KW-0456">Lyase</keyword>
<dbReference type="InterPro" id="IPR050092">
    <property type="entry name" value="RNase_H"/>
</dbReference>
<dbReference type="CDD" id="cd09278">
    <property type="entry name" value="RNase_HI_prokaryote_like"/>
    <property type="match status" value="1"/>
</dbReference>
<comment type="catalytic activity">
    <reaction evidence="1 10">
        <text>Endonucleolytic cleavage to 5'-phosphomonoester.</text>
        <dbReference type="EC" id="3.1.26.4"/>
    </reaction>
</comment>
<dbReference type="SMART" id="SM00905">
    <property type="entry name" value="FolB"/>
    <property type="match status" value="1"/>
</dbReference>
<dbReference type="Gene3D" id="3.30.420.10">
    <property type="entry name" value="Ribonuclease H-like superfamily/Ribonuclease H"/>
    <property type="match status" value="1"/>
</dbReference>
<evidence type="ECO:0000259" key="12">
    <source>
        <dbReference type="PROSITE" id="PS50879"/>
    </source>
</evidence>